<sequence>MRKNFLNSFPTKRGNKKMLFEHKNFLILSNRENMPLVYKTDLKLKKRFLKSECGSKSTLGYISIGIFKSSVVGFVIL</sequence>
<dbReference type="Proteomes" id="UP000001343">
    <property type="component" value="Unassembled WGS sequence"/>
</dbReference>
<protein>
    <submittedName>
        <fullName evidence="1">Uncharacterized protein</fullName>
    </submittedName>
</protein>
<comment type="caution">
    <text evidence="1">The sequence shown here is derived from an EMBL/GenBank/DDBJ whole genome shotgun (WGS) entry which is preliminary data.</text>
</comment>
<gene>
    <name evidence="1" type="ORF">LEP1GSC125_1676</name>
</gene>
<reference evidence="1 2" key="1">
    <citation type="journal article" date="2014" name="Int. J. Syst. Evol. Microbiol.">
        <title>Leptospira mayottensis sp. nov., a pathogenic species of the genus Leptospira isolated from humans.</title>
        <authorList>
            <person name="Bourhy P."/>
            <person name="Collet L."/>
            <person name="Brisse S."/>
            <person name="Picardeau M."/>
        </authorList>
    </citation>
    <scope>NUCLEOTIDE SEQUENCE [LARGE SCALE GENOMIC DNA]</scope>
    <source>
        <strain evidence="1 2">200901122</strain>
    </source>
</reference>
<accession>A0AA87SUX7</accession>
<evidence type="ECO:0000313" key="1">
    <source>
        <dbReference type="EMBL" id="EKR98470.1"/>
    </source>
</evidence>
<proteinExistence type="predicted"/>
<organism evidence="1 2">
    <name type="scientific">Leptospira mayottensis 200901122</name>
    <dbReference type="NCBI Taxonomy" id="1193010"/>
    <lineage>
        <taxon>Bacteria</taxon>
        <taxon>Pseudomonadati</taxon>
        <taxon>Spirochaetota</taxon>
        <taxon>Spirochaetia</taxon>
        <taxon>Leptospirales</taxon>
        <taxon>Leptospiraceae</taxon>
        <taxon>Leptospira</taxon>
    </lineage>
</organism>
<dbReference type="EMBL" id="AKWM02000078">
    <property type="protein sequence ID" value="EKR98470.1"/>
    <property type="molecule type" value="Genomic_DNA"/>
</dbReference>
<dbReference type="AlphaFoldDB" id="A0AA87SUX7"/>
<evidence type="ECO:0000313" key="2">
    <source>
        <dbReference type="Proteomes" id="UP000001343"/>
    </source>
</evidence>
<name>A0AA87SUX7_9LEPT</name>